<keyword evidence="3" id="KW-1185">Reference proteome</keyword>
<feature type="transmembrane region" description="Helical" evidence="1">
    <location>
        <begin position="175"/>
        <end position="196"/>
    </location>
</feature>
<evidence type="ECO:0000256" key="1">
    <source>
        <dbReference type="SAM" id="Phobius"/>
    </source>
</evidence>
<keyword evidence="1" id="KW-0812">Transmembrane</keyword>
<name>A0ABW7QEK1_9MICO</name>
<evidence type="ECO:0000313" key="3">
    <source>
        <dbReference type="Proteomes" id="UP001610861"/>
    </source>
</evidence>
<dbReference type="RefSeq" id="WP_397558226.1">
    <property type="nucleotide sequence ID" value="NZ_JBIQWL010000012.1"/>
</dbReference>
<feature type="transmembrane region" description="Helical" evidence="1">
    <location>
        <begin position="79"/>
        <end position="99"/>
    </location>
</feature>
<feature type="transmembrane region" description="Helical" evidence="1">
    <location>
        <begin position="50"/>
        <end position="67"/>
    </location>
</feature>
<reference evidence="2 3" key="1">
    <citation type="submission" date="2024-09" db="EMBL/GenBank/DDBJ databases">
        <authorList>
            <person name="Pan X."/>
        </authorList>
    </citation>
    <scope>NUCLEOTIDE SEQUENCE [LARGE SCALE GENOMIC DNA]</scope>
    <source>
        <strain evidence="2 3">B2969</strain>
    </source>
</reference>
<keyword evidence="1" id="KW-0472">Membrane</keyword>
<feature type="transmembrane region" description="Helical" evidence="1">
    <location>
        <begin position="21"/>
        <end position="38"/>
    </location>
</feature>
<protein>
    <recommendedName>
        <fullName evidence="4">DUF2238 domain-containing protein</fullName>
    </recommendedName>
</protein>
<evidence type="ECO:0000313" key="2">
    <source>
        <dbReference type="EMBL" id="MFH8252798.1"/>
    </source>
</evidence>
<keyword evidence="1" id="KW-1133">Transmembrane helix</keyword>
<dbReference type="Proteomes" id="UP001610861">
    <property type="component" value="Unassembled WGS sequence"/>
</dbReference>
<dbReference type="Pfam" id="PF09997">
    <property type="entry name" value="DUF2238"/>
    <property type="match status" value="1"/>
</dbReference>
<feature type="transmembrane region" description="Helical" evidence="1">
    <location>
        <begin position="105"/>
        <end position="122"/>
    </location>
</feature>
<comment type="caution">
    <text evidence="2">The sequence shown here is derived from an EMBL/GenBank/DDBJ whole genome shotgun (WGS) entry which is preliminary data.</text>
</comment>
<gene>
    <name evidence="2" type="ORF">ACH3VR_20705</name>
</gene>
<feature type="transmembrane region" description="Helical" evidence="1">
    <location>
        <begin position="134"/>
        <end position="155"/>
    </location>
</feature>
<proteinExistence type="predicted"/>
<accession>A0ABW7QEK1</accession>
<evidence type="ECO:0008006" key="4">
    <source>
        <dbReference type="Google" id="ProtNLM"/>
    </source>
</evidence>
<dbReference type="EMBL" id="JBIQWL010000012">
    <property type="protein sequence ID" value="MFH8252798.1"/>
    <property type="molecule type" value="Genomic_DNA"/>
</dbReference>
<organism evidence="2 3">
    <name type="scientific">Microbacterium alkaliflavum</name>
    <dbReference type="NCBI Taxonomy" id="3248839"/>
    <lineage>
        <taxon>Bacteria</taxon>
        <taxon>Bacillati</taxon>
        <taxon>Actinomycetota</taxon>
        <taxon>Actinomycetes</taxon>
        <taxon>Micrococcales</taxon>
        <taxon>Microbacteriaceae</taxon>
        <taxon>Microbacterium</taxon>
    </lineage>
</organism>
<sequence length="210" mass="22803">MSTGAFEATKTSRAARARSSALLALPFALACVIVALVLERLGADVEMPLTLLLVPLFWVPTAVEVVFRTALPWPLQLTYLTFTLAGPFAGSALHVYWYIPRWDFFVHLYSGIMLAWLGLLIARRVEERLGVPLPRWFSLTVALFTAISFAAAWELCEFGSDVLIGTAAQHGLDDTMYDIVAGTLGGAVSIAIVLLAKRPRTIAPASLLKG</sequence>
<dbReference type="InterPro" id="IPR014509">
    <property type="entry name" value="YjdF-like"/>
</dbReference>